<accession>A0A319ASZ2</accession>
<protein>
    <recommendedName>
        <fullName evidence="5">Methyltransferase</fullName>
    </recommendedName>
</protein>
<evidence type="ECO:0000256" key="2">
    <source>
        <dbReference type="SAM" id="MobiDB-lite"/>
    </source>
</evidence>
<gene>
    <name evidence="3" type="ORF">BP01DRAFT_400732</name>
</gene>
<feature type="compositionally biased region" description="Polar residues" evidence="2">
    <location>
        <begin position="26"/>
        <end position="40"/>
    </location>
</feature>
<evidence type="ECO:0000313" key="4">
    <source>
        <dbReference type="Proteomes" id="UP000248349"/>
    </source>
</evidence>
<dbReference type="NCBIfam" id="NF041278">
    <property type="entry name" value="CmcJ_NvfI_EfuI"/>
    <property type="match status" value="1"/>
</dbReference>
<dbReference type="STRING" id="1450539.A0A319ASZ2"/>
<evidence type="ECO:0000313" key="3">
    <source>
        <dbReference type="EMBL" id="PYH49362.1"/>
    </source>
</evidence>
<dbReference type="InterPro" id="IPR044053">
    <property type="entry name" value="AsaB-like"/>
</dbReference>
<reference evidence="3 4" key="1">
    <citation type="submission" date="2016-12" db="EMBL/GenBank/DDBJ databases">
        <title>The genomes of Aspergillus section Nigri reveals drivers in fungal speciation.</title>
        <authorList>
            <consortium name="DOE Joint Genome Institute"/>
            <person name="Vesth T.C."/>
            <person name="Nybo J."/>
            <person name="Theobald S."/>
            <person name="Brandl J."/>
            <person name="Frisvad J.C."/>
            <person name="Nielsen K.F."/>
            <person name="Lyhne E.K."/>
            <person name="Kogle M.E."/>
            <person name="Kuo A."/>
            <person name="Riley R."/>
            <person name="Clum A."/>
            <person name="Nolan M."/>
            <person name="Lipzen A."/>
            <person name="Salamov A."/>
            <person name="Henrissat B."/>
            <person name="Wiebenga A."/>
            <person name="De Vries R.P."/>
            <person name="Grigoriev I.V."/>
            <person name="Mortensen U.H."/>
            <person name="Andersen M.R."/>
            <person name="Baker S.E."/>
        </authorList>
    </citation>
    <scope>NUCLEOTIDE SEQUENCE [LARGE SCALE GENOMIC DNA]</scope>
    <source>
        <strain evidence="3 4">JOP 1030-1</strain>
    </source>
</reference>
<evidence type="ECO:0008006" key="5">
    <source>
        <dbReference type="Google" id="ProtNLM"/>
    </source>
</evidence>
<comment type="similarity">
    <text evidence="1">Belongs to the asaB hydroxylase/desaturase family.</text>
</comment>
<organism evidence="3 4">
    <name type="scientific">Aspergillus saccharolyticus JOP 1030-1</name>
    <dbReference type="NCBI Taxonomy" id="1450539"/>
    <lineage>
        <taxon>Eukaryota</taxon>
        <taxon>Fungi</taxon>
        <taxon>Dikarya</taxon>
        <taxon>Ascomycota</taxon>
        <taxon>Pezizomycotina</taxon>
        <taxon>Eurotiomycetes</taxon>
        <taxon>Eurotiomycetidae</taxon>
        <taxon>Eurotiales</taxon>
        <taxon>Aspergillaceae</taxon>
        <taxon>Aspergillus</taxon>
        <taxon>Aspergillus subgen. Circumdati</taxon>
    </lineage>
</organism>
<dbReference type="GeneID" id="37079817"/>
<feature type="region of interest" description="Disordered" evidence="2">
    <location>
        <begin position="1"/>
        <end position="40"/>
    </location>
</feature>
<name>A0A319ASZ2_9EURO</name>
<dbReference type="RefSeq" id="XP_025435344.1">
    <property type="nucleotide sequence ID" value="XM_025578588.1"/>
</dbReference>
<dbReference type="PANTHER" id="PTHR34598:SF3">
    <property type="entry name" value="OXIDOREDUCTASE AN1597"/>
    <property type="match status" value="1"/>
</dbReference>
<sequence length="310" mass="35061">MAAAAVQLPTTGNVHPFADATPSLPPQTASTSQPATQRPHDVQTTLNYIQEVADGSHLRPTYANQPQTFQRPFVKVPTTIHDVSGREAEYTLDGAGFQFHRHVSAETEFVDEAQIHRVYYPEVDALIKEVTGATRTFIFDHTIRRPTRESSNSSSSSALRSPVFQVHIDQSFPAALERVRFHLPDEADVLLQGRYQIINVWRPLKPVRRDPLALAAAHTVADADLIPIKLIYPHREGETYSVRANLATKWYYRHAQTPDWVTLIKCYDSKTDGRARRVPHSAFEIPGTEHEEPRESIEVRVLVFTPEDRE</sequence>
<dbReference type="AlphaFoldDB" id="A0A319ASZ2"/>
<dbReference type="OrthoDB" id="412788at2759"/>
<dbReference type="Proteomes" id="UP000248349">
    <property type="component" value="Unassembled WGS sequence"/>
</dbReference>
<dbReference type="EMBL" id="KZ821219">
    <property type="protein sequence ID" value="PYH49362.1"/>
    <property type="molecule type" value="Genomic_DNA"/>
</dbReference>
<dbReference type="PANTHER" id="PTHR34598">
    <property type="entry name" value="BLL6449 PROTEIN"/>
    <property type="match status" value="1"/>
</dbReference>
<evidence type="ECO:0000256" key="1">
    <source>
        <dbReference type="ARBA" id="ARBA00023604"/>
    </source>
</evidence>
<dbReference type="GO" id="GO:0016491">
    <property type="term" value="F:oxidoreductase activity"/>
    <property type="evidence" value="ECO:0007669"/>
    <property type="project" value="InterPro"/>
</dbReference>
<proteinExistence type="inferred from homology"/>
<keyword evidence="4" id="KW-1185">Reference proteome</keyword>